<dbReference type="AlphaFoldDB" id="A0A0B1S089"/>
<dbReference type="Proteomes" id="UP000053660">
    <property type="component" value="Unassembled WGS sequence"/>
</dbReference>
<keyword evidence="3" id="KW-1185">Reference proteome</keyword>
<evidence type="ECO:0000313" key="3">
    <source>
        <dbReference type="Proteomes" id="UP000053660"/>
    </source>
</evidence>
<proteinExistence type="predicted"/>
<organism evidence="2 3">
    <name type="scientific">Oesophagostomum dentatum</name>
    <name type="common">Nodular worm</name>
    <dbReference type="NCBI Taxonomy" id="61180"/>
    <lineage>
        <taxon>Eukaryota</taxon>
        <taxon>Metazoa</taxon>
        <taxon>Ecdysozoa</taxon>
        <taxon>Nematoda</taxon>
        <taxon>Chromadorea</taxon>
        <taxon>Rhabditida</taxon>
        <taxon>Rhabditina</taxon>
        <taxon>Rhabditomorpha</taxon>
        <taxon>Strongyloidea</taxon>
        <taxon>Strongylidae</taxon>
        <taxon>Oesophagostomum</taxon>
    </lineage>
</organism>
<feature type="transmembrane region" description="Helical" evidence="1">
    <location>
        <begin position="21"/>
        <end position="47"/>
    </location>
</feature>
<reference evidence="2 3" key="1">
    <citation type="submission" date="2014-03" db="EMBL/GenBank/DDBJ databases">
        <title>Draft genome of the hookworm Oesophagostomum dentatum.</title>
        <authorList>
            <person name="Mitreva M."/>
        </authorList>
    </citation>
    <scope>NUCLEOTIDE SEQUENCE [LARGE SCALE GENOMIC DNA]</scope>
    <source>
        <strain evidence="2 3">OD-Hann</strain>
    </source>
</reference>
<keyword evidence="1" id="KW-0472">Membrane</keyword>
<gene>
    <name evidence="2" type="ORF">OESDEN_23473</name>
</gene>
<dbReference type="EMBL" id="KN611290">
    <property type="protein sequence ID" value="KHJ76907.1"/>
    <property type="molecule type" value="Genomic_DNA"/>
</dbReference>
<keyword evidence="1" id="KW-0812">Transmembrane</keyword>
<evidence type="ECO:0000313" key="2">
    <source>
        <dbReference type="EMBL" id="KHJ76907.1"/>
    </source>
</evidence>
<keyword evidence="1" id="KW-1133">Transmembrane helix</keyword>
<protein>
    <submittedName>
        <fullName evidence="2">Uncharacterized protein</fullName>
    </submittedName>
</protein>
<accession>A0A0B1S089</accession>
<evidence type="ECO:0000256" key="1">
    <source>
        <dbReference type="SAM" id="Phobius"/>
    </source>
</evidence>
<sequence length="91" mass="9710">MEVGTLRMEDISRIHHMAMAVTVAIIHISLTVMVATATVAALVGVALDSEISNSLDEHLPCAFVSTICDPCYSVSINAVDNYASYNFSFSG</sequence>
<name>A0A0B1S089_OESDE</name>